<dbReference type="AlphaFoldDB" id="A0A7W2Q7I6"/>
<dbReference type="EMBL" id="JACGCX010000002">
    <property type="protein sequence ID" value="MBA6096179.1"/>
    <property type="molecule type" value="Genomic_DNA"/>
</dbReference>
<dbReference type="Proteomes" id="UP000545074">
    <property type="component" value="Unassembled WGS sequence"/>
</dbReference>
<feature type="transmembrane region" description="Helical" evidence="1">
    <location>
        <begin position="44"/>
        <end position="69"/>
    </location>
</feature>
<sequence length="169" mass="19116">MRLVASAFIPFAVIAFCLSVYWLGHDIFPLYGRIYRDAPIVETPYLGFFLLMGIPGLIYLIVAATIAIWQGKKFNPPRDSKLSKFQFFMLRASIKTAVILAPALIIITTLILVSRDYTPCPKLLLSGSAWQLFWVNDESACFKPDHYINDHWPCKVIDGKDICVKADGR</sequence>
<accession>A0A7W2Q7I6</accession>
<evidence type="ECO:0000256" key="1">
    <source>
        <dbReference type="SAM" id="Phobius"/>
    </source>
</evidence>
<evidence type="ECO:0008006" key="4">
    <source>
        <dbReference type="Google" id="ProtNLM"/>
    </source>
</evidence>
<feature type="transmembrane region" description="Helical" evidence="1">
    <location>
        <begin position="90"/>
        <end position="113"/>
    </location>
</feature>
<reference evidence="2 3" key="1">
    <citation type="submission" date="2020-07" db="EMBL/GenBank/DDBJ databases">
        <title>Diversity of carbapenemase encoding genes among Pseudomonas putida group clinical isolates in a tertiary Brazilian hospital.</title>
        <authorList>
            <person name="Alberto-Lei F."/>
            <person name="Nodari C.S."/>
            <person name="Streling A.P."/>
            <person name="Paulino J.T."/>
            <person name="Bessa-Neto F.O."/>
            <person name="Cayo R."/>
            <person name="Gales A.C."/>
        </authorList>
    </citation>
    <scope>NUCLEOTIDE SEQUENCE [LARGE SCALE GENOMIC DNA]</scope>
    <source>
        <strain evidence="2 3">12815</strain>
    </source>
</reference>
<feature type="transmembrane region" description="Helical" evidence="1">
    <location>
        <begin position="7"/>
        <end position="24"/>
    </location>
</feature>
<keyword evidence="1" id="KW-0472">Membrane</keyword>
<proteinExistence type="predicted"/>
<evidence type="ECO:0000313" key="2">
    <source>
        <dbReference type="EMBL" id="MBA6096179.1"/>
    </source>
</evidence>
<evidence type="ECO:0000313" key="3">
    <source>
        <dbReference type="Proteomes" id="UP000545074"/>
    </source>
</evidence>
<keyword evidence="1" id="KW-0812">Transmembrane</keyword>
<keyword evidence="1" id="KW-1133">Transmembrane helix</keyword>
<gene>
    <name evidence="2" type="ORF">H4C80_03330</name>
</gene>
<protein>
    <recommendedName>
        <fullName evidence="4">Transmembrane protein</fullName>
    </recommendedName>
</protein>
<comment type="caution">
    <text evidence="2">The sequence shown here is derived from an EMBL/GenBank/DDBJ whole genome shotgun (WGS) entry which is preliminary data.</text>
</comment>
<name>A0A7W2Q7I6_9PSED</name>
<organism evidence="2 3">
    <name type="scientific">Pseudomonas juntendi</name>
    <dbReference type="NCBI Taxonomy" id="2666183"/>
    <lineage>
        <taxon>Bacteria</taxon>
        <taxon>Pseudomonadati</taxon>
        <taxon>Pseudomonadota</taxon>
        <taxon>Gammaproteobacteria</taxon>
        <taxon>Pseudomonadales</taxon>
        <taxon>Pseudomonadaceae</taxon>
        <taxon>Pseudomonas</taxon>
    </lineage>
</organism>